<evidence type="ECO:0000256" key="8">
    <source>
        <dbReference type="SAM" id="Phobius"/>
    </source>
</evidence>
<feature type="transmembrane region" description="Helical" evidence="8">
    <location>
        <begin position="120"/>
        <end position="138"/>
    </location>
</feature>
<name>A0A510Y3R1_MARHA</name>
<evidence type="ECO:0000256" key="6">
    <source>
        <dbReference type="ARBA" id="ARBA00022989"/>
    </source>
</evidence>
<evidence type="ECO:0000313" key="9">
    <source>
        <dbReference type="EMBL" id="GEK57935.1"/>
    </source>
</evidence>
<sequence>MVGAFTGVLLLAVSMGSVAVPLSISTKAVLAQVFPFLPFSLETTAGAEAIIQEVRLPRVLLAAAVGGALGLAGAVFQGLLRNPLADPYTLGVSSGSSLGAVAVLYFGWQLPLLGSFTLPVVSIICGFLTLAVLLLFVYSVERTVRTETMILAGIIITSFLSAFMSLLIAFSGEELRQIIQWLLGSVSRRGWDYLRLIVPCLLAGALLLSQARALNAFAFGEDSASSVGVNVPRTRMLLLAGASVLTGGAVAVSGTIGFVGLVIPHMIRLLWGPDHKHLLPLSFGGGAVFLMLADLIARTVAAPVEVPVGVITALAGAPVFALLLFHQRRRRWQ</sequence>
<dbReference type="AlphaFoldDB" id="A0A510Y3R1"/>
<dbReference type="InterPro" id="IPR000522">
    <property type="entry name" value="ABC_transptr_permease_BtuC"/>
</dbReference>
<dbReference type="GO" id="GO:0005886">
    <property type="term" value="C:plasma membrane"/>
    <property type="evidence" value="ECO:0007669"/>
    <property type="project" value="UniProtKB-SubCell"/>
</dbReference>
<dbReference type="GO" id="GO:0022857">
    <property type="term" value="F:transmembrane transporter activity"/>
    <property type="evidence" value="ECO:0007669"/>
    <property type="project" value="InterPro"/>
</dbReference>
<evidence type="ECO:0000256" key="4">
    <source>
        <dbReference type="ARBA" id="ARBA00022475"/>
    </source>
</evidence>
<dbReference type="EMBL" id="BJUN01000003">
    <property type="protein sequence ID" value="GEK57935.1"/>
    <property type="molecule type" value="Genomic_DNA"/>
</dbReference>
<evidence type="ECO:0000256" key="2">
    <source>
        <dbReference type="ARBA" id="ARBA00007935"/>
    </source>
</evidence>
<dbReference type="SUPFAM" id="SSF81345">
    <property type="entry name" value="ABC transporter involved in vitamin B12 uptake, BtuC"/>
    <property type="match status" value="1"/>
</dbReference>
<dbReference type="Pfam" id="PF01032">
    <property type="entry name" value="FecCD"/>
    <property type="match status" value="1"/>
</dbReference>
<feature type="transmembrane region" description="Helical" evidence="8">
    <location>
        <begin position="88"/>
        <end position="108"/>
    </location>
</feature>
<comment type="similarity">
    <text evidence="2">Belongs to the binding-protein-dependent transport system permease family. FecCD subfamily.</text>
</comment>
<keyword evidence="6 8" id="KW-1133">Transmembrane helix</keyword>
<proteinExistence type="inferred from homology"/>
<reference evidence="9 10" key="1">
    <citation type="submission" date="2019-07" db="EMBL/GenBank/DDBJ databases">
        <title>Whole genome shotgun sequence of Marinococcus halophilus NBRC 102359.</title>
        <authorList>
            <person name="Hosoyama A."/>
            <person name="Uohara A."/>
            <person name="Ohji S."/>
            <person name="Ichikawa N."/>
        </authorList>
    </citation>
    <scope>NUCLEOTIDE SEQUENCE [LARGE SCALE GENOMIC DNA]</scope>
    <source>
        <strain evidence="9 10">NBRC 102359</strain>
    </source>
</reference>
<comment type="caution">
    <text evidence="9">The sequence shown here is derived from an EMBL/GenBank/DDBJ whole genome shotgun (WGS) entry which is preliminary data.</text>
</comment>
<dbReference type="Gene3D" id="1.10.3470.10">
    <property type="entry name" value="ABC transporter involved in vitamin B12 uptake, BtuC"/>
    <property type="match status" value="1"/>
</dbReference>
<organism evidence="9 10">
    <name type="scientific">Marinococcus halophilus</name>
    <dbReference type="NCBI Taxonomy" id="1371"/>
    <lineage>
        <taxon>Bacteria</taxon>
        <taxon>Bacillati</taxon>
        <taxon>Bacillota</taxon>
        <taxon>Bacilli</taxon>
        <taxon>Bacillales</taxon>
        <taxon>Bacillaceae</taxon>
        <taxon>Marinococcus</taxon>
    </lineage>
</organism>
<evidence type="ECO:0000313" key="10">
    <source>
        <dbReference type="Proteomes" id="UP000321051"/>
    </source>
</evidence>
<dbReference type="InterPro" id="IPR037294">
    <property type="entry name" value="ABC_BtuC-like"/>
</dbReference>
<keyword evidence="10" id="KW-1185">Reference proteome</keyword>
<dbReference type="STRING" id="1371.GCA_900166605_02939"/>
<dbReference type="Proteomes" id="UP000321051">
    <property type="component" value="Unassembled WGS sequence"/>
</dbReference>
<dbReference type="GO" id="GO:0033214">
    <property type="term" value="P:siderophore-iron import into cell"/>
    <property type="evidence" value="ECO:0007669"/>
    <property type="project" value="TreeGrafter"/>
</dbReference>
<gene>
    <name evidence="9" type="ORF">MHA01_08400</name>
</gene>
<keyword evidence="5 8" id="KW-0812">Transmembrane</keyword>
<evidence type="ECO:0000256" key="1">
    <source>
        <dbReference type="ARBA" id="ARBA00004651"/>
    </source>
</evidence>
<evidence type="ECO:0000256" key="7">
    <source>
        <dbReference type="ARBA" id="ARBA00023136"/>
    </source>
</evidence>
<feature type="transmembrane region" description="Helical" evidence="8">
    <location>
        <begin position="59"/>
        <end position="76"/>
    </location>
</feature>
<dbReference type="PANTHER" id="PTHR30472:SF25">
    <property type="entry name" value="ABC TRANSPORTER PERMEASE PROTEIN MJ0876-RELATED"/>
    <property type="match status" value="1"/>
</dbReference>
<feature type="transmembrane region" description="Helical" evidence="8">
    <location>
        <begin position="237"/>
        <end position="266"/>
    </location>
</feature>
<evidence type="ECO:0000256" key="5">
    <source>
        <dbReference type="ARBA" id="ARBA00022692"/>
    </source>
</evidence>
<dbReference type="PANTHER" id="PTHR30472">
    <property type="entry name" value="FERRIC ENTEROBACTIN TRANSPORT SYSTEM PERMEASE PROTEIN"/>
    <property type="match status" value="1"/>
</dbReference>
<dbReference type="FunFam" id="1.10.3470.10:FF:000001">
    <property type="entry name" value="Vitamin B12 ABC transporter permease BtuC"/>
    <property type="match status" value="1"/>
</dbReference>
<feature type="transmembrane region" description="Helical" evidence="8">
    <location>
        <begin position="306"/>
        <end position="325"/>
    </location>
</feature>
<protein>
    <recommendedName>
        <fullName evidence="11">ABC transporter permease</fullName>
    </recommendedName>
</protein>
<feature type="transmembrane region" description="Helical" evidence="8">
    <location>
        <begin position="278"/>
        <end position="300"/>
    </location>
</feature>
<keyword evidence="4" id="KW-1003">Cell membrane</keyword>
<dbReference type="CDD" id="cd06550">
    <property type="entry name" value="TM_ABC_iron-siderophores_like"/>
    <property type="match status" value="1"/>
</dbReference>
<comment type="subcellular location">
    <subcellularLocation>
        <location evidence="1">Cell membrane</location>
        <topology evidence="1">Multi-pass membrane protein</topology>
    </subcellularLocation>
</comment>
<keyword evidence="7 8" id="KW-0472">Membrane</keyword>
<keyword evidence="3" id="KW-0813">Transport</keyword>
<feature type="transmembrane region" description="Helical" evidence="8">
    <location>
        <begin position="150"/>
        <end position="172"/>
    </location>
</feature>
<evidence type="ECO:0000256" key="3">
    <source>
        <dbReference type="ARBA" id="ARBA00022448"/>
    </source>
</evidence>
<accession>A0A510Y3R1</accession>
<evidence type="ECO:0008006" key="11">
    <source>
        <dbReference type="Google" id="ProtNLM"/>
    </source>
</evidence>
<dbReference type="RefSeq" id="WP_186807338.1">
    <property type="nucleotide sequence ID" value="NZ_NPFA01000004.1"/>
</dbReference>